<dbReference type="GO" id="GO:0005886">
    <property type="term" value="C:plasma membrane"/>
    <property type="evidence" value="ECO:0007669"/>
    <property type="project" value="UniProtKB-SubCell"/>
</dbReference>
<dbReference type="CDD" id="cd02440">
    <property type="entry name" value="AdoMet_MTases"/>
    <property type="match status" value="1"/>
</dbReference>
<dbReference type="InterPro" id="IPR001045">
    <property type="entry name" value="Spermi_synthase"/>
</dbReference>
<proteinExistence type="inferred from homology"/>
<dbReference type="EMBL" id="CP016279">
    <property type="protein sequence ID" value="ANP48480.1"/>
    <property type="molecule type" value="Genomic_DNA"/>
</dbReference>
<dbReference type="PROSITE" id="PS01330">
    <property type="entry name" value="PABS_1"/>
    <property type="match status" value="1"/>
</dbReference>
<dbReference type="InterPro" id="IPR030374">
    <property type="entry name" value="PABS"/>
</dbReference>
<dbReference type="PANTHER" id="PTHR43317">
    <property type="entry name" value="THERMOSPERMINE SYNTHASE ACAULIS5"/>
    <property type="match status" value="1"/>
</dbReference>
<organism evidence="7 9">
    <name type="scientific">Streptomyces griseochromogenes</name>
    <dbReference type="NCBI Taxonomy" id="68214"/>
    <lineage>
        <taxon>Bacteria</taxon>
        <taxon>Bacillati</taxon>
        <taxon>Actinomycetota</taxon>
        <taxon>Actinomycetes</taxon>
        <taxon>Kitasatosporales</taxon>
        <taxon>Streptomycetaceae</taxon>
        <taxon>Streptomyces</taxon>
    </lineage>
</organism>
<feature type="active site" description="Proton acceptor" evidence="4 5">
    <location>
        <position position="401"/>
    </location>
</feature>
<feature type="transmembrane region" description="Helical" evidence="4">
    <location>
        <begin position="90"/>
        <end position="116"/>
    </location>
</feature>
<sequence>MIEPHAPPRPGASPWTGPARLPVRPGTGRFLVLVCVFVCAACGLVYELELVAFASYLIGDSVTQASVVLSVMVFAMGIGSLAAKRLRWHAAVGFGAIETVLALVGGCSAMALYAVFAWTGGWGGMWAAGPRCLLVAFSLAIGLLIGAEVPLLMELIQRIRRQDAGGAVADLFAADYVGALVGGLAFPFLLLPFLGQLTGALLTGTVNVVAGGALVLGLFHRDLTHRARWTLLVAGLVVLGVLASAVALADDFERAARRAVYGRDVRVALQTDVQEVVLTGGTHGRPLDLFLDGRLRVGGRDERRYHEALVAPAMTGPHARVLILGGGDGLGAREVLRHRGVHRVDVVELDAGLVGLARHDPGLTALNGHAYDDPRVRVTTADALTWLRGAPEAAYDVVIADLPDPGITASTKLYSQEFYGLARRVLAPGGRLVVHAGPVATRPRVFWTVAATLRAAGFATAPYRVLGHDSGFPAGPDRSAGASRAPRDWGFLLAAPDPSAPRLTLDPRDAHPRTLTRADLAAAARAAARTRVAGLRASTLVHPRY</sequence>
<dbReference type="NCBIfam" id="NF037959">
    <property type="entry name" value="MFS_SpdSyn"/>
    <property type="match status" value="1"/>
</dbReference>
<keyword evidence="4" id="KW-1003">Cell membrane</keyword>
<dbReference type="Proteomes" id="UP001519309">
    <property type="component" value="Unassembled WGS sequence"/>
</dbReference>
<evidence type="ECO:0000259" key="6">
    <source>
        <dbReference type="PROSITE" id="PS51006"/>
    </source>
</evidence>
<dbReference type="GO" id="GO:0010487">
    <property type="term" value="F:thermospermine synthase activity"/>
    <property type="evidence" value="ECO:0007669"/>
    <property type="project" value="UniProtKB-ARBA"/>
</dbReference>
<keyword evidence="2 4" id="KW-0808">Transferase</keyword>
<feature type="transmembrane region" description="Helical" evidence="4">
    <location>
        <begin position="128"/>
        <end position="152"/>
    </location>
</feature>
<evidence type="ECO:0000313" key="10">
    <source>
        <dbReference type="Proteomes" id="UP001519309"/>
    </source>
</evidence>
<feature type="domain" description="PABS" evidence="6">
    <location>
        <begin position="240"/>
        <end position="484"/>
    </location>
</feature>
<dbReference type="NCBIfam" id="NF002956">
    <property type="entry name" value="PRK03612.1"/>
    <property type="match status" value="1"/>
</dbReference>
<evidence type="ECO:0000256" key="5">
    <source>
        <dbReference type="PROSITE-ProRule" id="PRU00354"/>
    </source>
</evidence>
<evidence type="ECO:0000256" key="3">
    <source>
        <dbReference type="ARBA" id="ARBA00023115"/>
    </source>
</evidence>
<protein>
    <recommendedName>
        <fullName evidence="4">Polyamine aminopropyltransferase</fullName>
    </recommendedName>
    <alternativeName>
        <fullName evidence="4">Putrescine aminopropyltransferase</fullName>
        <shortName evidence="4">PAPT</shortName>
    </alternativeName>
    <alternativeName>
        <fullName evidence="4">Spermidine synthase</fullName>
        <shortName evidence="4">SPDS</shortName>
        <shortName evidence="4">SPDSY</shortName>
        <ecNumber evidence="4">2.5.1.16</ecNumber>
    </alternativeName>
</protein>
<feature type="transmembrane region" description="Helical" evidence="4">
    <location>
        <begin position="173"/>
        <end position="194"/>
    </location>
</feature>
<dbReference type="EMBL" id="JAGGLP010000013">
    <property type="protein sequence ID" value="MBP2052849.1"/>
    <property type="molecule type" value="Genomic_DNA"/>
</dbReference>
<dbReference type="AlphaFoldDB" id="A0A1B1APN7"/>
<dbReference type="Proteomes" id="UP000092659">
    <property type="component" value="Chromosome"/>
</dbReference>
<keyword evidence="10" id="KW-1185">Reference proteome</keyword>
<feature type="transmembrane region" description="Helical" evidence="4">
    <location>
        <begin position="231"/>
        <end position="249"/>
    </location>
</feature>
<feature type="binding site" evidence="4">
    <location>
        <begin position="382"/>
        <end position="383"/>
    </location>
    <ligand>
        <name>S-methyl-5'-thioadenosine</name>
        <dbReference type="ChEBI" id="CHEBI:17509"/>
    </ligand>
</feature>
<keyword evidence="4" id="KW-1133">Transmembrane helix</keyword>
<comment type="function">
    <text evidence="4">Catalyzes the irreversible transfer of a propylamine group from the amino donor S-adenosylmethioninamine (decarboxy-AdoMet) to putrescine (1,4-diaminobutane) to yield spermidine.</text>
</comment>
<comment type="subunit">
    <text evidence="4">Homodimer or homotetramer.</text>
</comment>
<dbReference type="InterPro" id="IPR030373">
    <property type="entry name" value="PABS_CS"/>
</dbReference>
<feature type="binding site" evidence="4">
    <location>
        <position position="274"/>
    </location>
    <ligand>
        <name>S-methyl-5'-thioadenosine</name>
        <dbReference type="ChEBI" id="CHEBI:17509"/>
    </ligand>
</feature>
<feature type="transmembrane region" description="Helical" evidence="4">
    <location>
        <begin position="64"/>
        <end position="83"/>
    </location>
</feature>
<name>A0A1B1APN7_9ACTN</name>
<reference evidence="8 10" key="2">
    <citation type="submission" date="2021-03" db="EMBL/GenBank/DDBJ databases">
        <title>Genomic Encyclopedia of Type Strains, Phase IV (KMG-IV): sequencing the most valuable type-strain genomes for metagenomic binning, comparative biology and taxonomic classification.</title>
        <authorList>
            <person name="Goeker M."/>
        </authorList>
    </citation>
    <scope>NUCLEOTIDE SEQUENCE [LARGE SCALE GENOMIC DNA]</scope>
    <source>
        <strain evidence="8 10">DSM 40499</strain>
    </source>
</reference>
<evidence type="ECO:0000313" key="9">
    <source>
        <dbReference type="Proteomes" id="UP000092659"/>
    </source>
</evidence>
<gene>
    <name evidence="4" type="primary">speE</name>
    <name evidence="7" type="ORF">AVL59_01845</name>
    <name evidence="8" type="ORF">J2Z21_005838</name>
</gene>
<dbReference type="RefSeq" id="WP_067299464.1">
    <property type="nucleotide sequence ID" value="NZ_CP016279.1"/>
</dbReference>
<keyword evidence="4" id="KW-0745">Spermidine biosynthesis</keyword>
<feature type="binding site" evidence="4">
    <location>
        <position position="306"/>
    </location>
    <ligand>
        <name>spermidine</name>
        <dbReference type="ChEBI" id="CHEBI:57834"/>
    </ligand>
</feature>
<evidence type="ECO:0000313" key="8">
    <source>
        <dbReference type="EMBL" id="MBP2052849.1"/>
    </source>
</evidence>
<keyword evidence="4" id="KW-0812">Transmembrane</keyword>
<dbReference type="OrthoDB" id="9793120at2"/>
<keyword evidence="3 4" id="KW-0620">Polyamine biosynthesis</keyword>
<evidence type="ECO:0000256" key="1">
    <source>
        <dbReference type="ARBA" id="ARBA00007867"/>
    </source>
</evidence>
<comment type="subcellular location">
    <subcellularLocation>
        <location evidence="4">Cell membrane</location>
        <topology evidence="4">Multi-pass membrane protein</topology>
    </subcellularLocation>
</comment>
<dbReference type="STRING" id="68214.AVL59_01845"/>
<feature type="transmembrane region" description="Helical" evidence="4">
    <location>
        <begin position="200"/>
        <end position="219"/>
    </location>
</feature>
<comment type="catalytic activity">
    <reaction evidence="4">
        <text>S-adenosyl 3-(methylsulfanyl)propylamine + putrescine = S-methyl-5'-thioadenosine + spermidine + H(+)</text>
        <dbReference type="Rhea" id="RHEA:12721"/>
        <dbReference type="ChEBI" id="CHEBI:15378"/>
        <dbReference type="ChEBI" id="CHEBI:17509"/>
        <dbReference type="ChEBI" id="CHEBI:57443"/>
        <dbReference type="ChEBI" id="CHEBI:57834"/>
        <dbReference type="ChEBI" id="CHEBI:326268"/>
        <dbReference type="EC" id="2.5.1.16"/>
    </reaction>
</comment>
<dbReference type="EC" id="2.5.1.16" evidence="4"/>
<keyword evidence="4" id="KW-0472">Membrane</keyword>
<feature type="binding site" evidence="4">
    <location>
        <position position="328"/>
    </location>
    <ligand>
        <name>spermidine</name>
        <dbReference type="ChEBI" id="CHEBI:57834"/>
    </ligand>
</feature>
<dbReference type="HAMAP" id="MF_00198">
    <property type="entry name" value="Spermidine_synth"/>
    <property type="match status" value="1"/>
</dbReference>
<evidence type="ECO:0000313" key="7">
    <source>
        <dbReference type="EMBL" id="ANP48480.1"/>
    </source>
</evidence>
<dbReference type="SUPFAM" id="SSF53335">
    <property type="entry name" value="S-adenosyl-L-methionine-dependent methyltransferases"/>
    <property type="match status" value="1"/>
</dbReference>
<dbReference type="KEGG" id="sgs:AVL59_01845"/>
<dbReference type="PROSITE" id="PS51006">
    <property type="entry name" value="PABS_2"/>
    <property type="match status" value="1"/>
</dbReference>
<comment type="caution">
    <text evidence="4">Lacks conserved residue(s) required for the propagation of feature annotation.</text>
</comment>
<dbReference type="PANTHER" id="PTHR43317:SF1">
    <property type="entry name" value="THERMOSPERMINE SYNTHASE ACAULIS5"/>
    <property type="match status" value="1"/>
</dbReference>
<comment type="pathway">
    <text evidence="4">Amine and polyamine biosynthesis; spermidine biosynthesis; spermidine from putrescine: step 1/1.</text>
</comment>
<accession>A0A1B1APN7</accession>
<dbReference type="GO" id="GO:0004766">
    <property type="term" value="F:spermidine synthase activity"/>
    <property type="evidence" value="ECO:0007669"/>
    <property type="project" value="UniProtKB-UniRule"/>
</dbReference>
<dbReference type="Pfam" id="PF01564">
    <property type="entry name" value="Spermine_synth"/>
    <property type="match status" value="1"/>
</dbReference>
<dbReference type="GO" id="GO:0008295">
    <property type="term" value="P:spermidine biosynthetic process"/>
    <property type="evidence" value="ECO:0007669"/>
    <property type="project" value="UniProtKB-UniRule"/>
</dbReference>
<feature type="binding site" evidence="4">
    <location>
        <position position="348"/>
    </location>
    <ligand>
        <name>S-methyl-5'-thioadenosine</name>
        <dbReference type="ChEBI" id="CHEBI:17509"/>
    </ligand>
</feature>
<evidence type="ECO:0000256" key="4">
    <source>
        <dbReference type="HAMAP-Rule" id="MF_00198"/>
    </source>
</evidence>
<dbReference type="UniPathway" id="UPA00248">
    <property type="reaction ID" value="UER00314"/>
</dbReference>
<reference evidence="7 9" key="1">
    <citation type="submission" date="2016-06" db="EMBL/GenBank/DDBJ databases">
        <title>Complete genome sequence of Streptomyces griseochromogenes ATCC 14511, the Blasticidin S producer.</title>
        <authorList>
            <person name="Wu L."/>
        </authorList>
    </citation>
    <scope>NUCLEOTIDE SEQUENCE [LARGE SCALE GENOMIC DNA]</scope>
    <source>
        <strain evidence="7 9">ATCC 14511</strain>
    </source>
</reference>
<feature type="transmembrane region" description="Helical" evidence="4">
    <location>
        <begin position="30"/>
        <end position="58"/>
    </location>
</feature>
<comment type="similarity">
    <text evidence="1 4">Belongs to the spermidine/spermine synthase family.</text>
</comment>
<dbReference type="InterPro" id="IPR029063">
    <property type="entry name" value="SAM-dependent_MTases_sf"/>
</dbReference>
<dbReference type="Gene3D" id="3.40.50.150">
    <property type="entry name" value="Vaccinia Virus protein VP39"/>
    <property type="match status" value="1"/>
</dbReference>
<evidence type="ECO:0000256" key="2">
    <source>
        <dbReference type="ARBA" id="ARBA00022679"/>
    </source>
</evidence>